<organism evidence="5 6">
    <name type="scientific">Cupriavidus campinensis</name>
    <dbReference type="NCBI Taxonomy" id="151783"/>
    <lineage>
        <taxon>Bacteria</taxon>
        <taxon>Pseudomonadati</taxon>
        <taxon>Pseudomonadota</taxon>
        <taxon>Betaproteobacteria</taxon>
        <taxon>Burkholderiales</taxon>
        <taxon>Burkholderiaceae</taxon>
        <taxon>Cupriavidus</taxon>
    </lineage>
</organism>
<feature type="domain" description="HTH luxR-type" evidence="4">
    <location>
        <begin position="837"/>
        <end position="902"/>
    </location>
</feature>
<dbReference type="GO" id="GO:0006355">
    <property type="term" value="P:regulation of DNA-templated transcription"/>
    <property type="evidence" value="ECO:0007669"/>
    <property type="project" value="InterPro"/>
</dbReference>
<dbReference type="Pfam" id="PF13401">
    <property type="entry name" value="AAA_22"/>
    <property type="match status" value="1"/>
</dbReference>
<dbReference type="InterPro" id="IPR027417">
    <property type="entry name" value="P-loop_NTPase"/>
</dbReference>
<dbReference type="SMART" id="SM00421">
    <property type="entry name" value="HTH_LUXR"/>
    <property type="match status" value="1"/>
</dbReference>
<dbReference type="InterPro" id="IPR049945">
    <property type="entry name" value="AAA_22"/>
</dbReference>
<dbReference type="PRINTS" id="PR00038">
    <property type="entry name" value="HTHLUXR"/>
</dbReference>
<dbReference type="Gene3D" id="1.25.40.10">
    <property type="entry name" value="Tetratricopeptide repeat domain"/>
    <property type="match status" value="1"/>
</dbReference>
<dbReference type="InterPro" id="IPR059106">
    <property type="entry name" value="WHD_MalT"/>
</dbReference>
<accession>A0AAE9I4R7</accession>
<dbReference type="InterPro" id="IPR000792">
    <property type="entry name" value="Tscrpt_reg_LuxR_C"/>
</dbReference>
<gene>
    <name evidence="5" type="ORF">M5D45_21350</name>
</gene>
<protein>
    <submittedName>
        <fullName evidence="5">LuxR C-terminal-related transcriptional regulator</fullName>
    </submittedName>
</protein>
<evidence type="ECO:0000256" key="1">
    <source>
        <dbReference type="ARBA" id="ARBA00023015"/>
    </source>
</evidence>
<dbReference type="GO" id="GO:0003677">
    <property type="term" value="F:DNA binding"/>
    <property type="evidence" value="ECO:0007669"/>
    <property type="project" value="UniProtKB-KW"/>
</dbReference>
<reference evidence="5" key="2">
    <citation type="submission" date="2022-05" db="EMBL/GenBank/DDBJ databases">
        <authorList>
            <person name="Kunte H.-J."/>
        </authorList>
    </citation>
    <scope>NUCLEOTIDE SEQUENCE</scope>
    <source>
        <strain evidence="5">G5</strain>
    </source>
</reference>
<dbReference type="Proteomes" id="UP001056132">
    <property type="component" value="Chromosome 2"/>
</dbReference>
<dbReference type="SUPFAM" id="SSF52540">
    <property type="entry name" value="P-loop containing nucleoside triphosphate hydrolases"/>
    <property type="match status" value="1"/>
</dbReference>
<evidence type="ECO:0000259" key="4">
    <source>
        <dbReference type="PROSITE" id="PS50043"/>
    </source>
</evidence>
<reference evidence="5" key="1">
    <citation type="journal article" date="2022" name="Microbiol. Resour. Announc.">
        <title>Genome Sequence of Cupriavidus campinensis Strain G5, a Member of a Bacterial Consortium Capable of Polyethylene Degradation.</title>
        <authorList>
            <person name="Schneider B."/>
            <person name="Pfeiffer F."/>
            <person name="Dyall-Smith M."/>
            <person name="Kunte H.J."/>
        </authorList>
    </citation>
    <scope>NUCLEOTIDE SEQUENCE</scope>
    <source>
        <strain evidence="5">G5</strain>
    </source>
</reference>
<dbReference type="InterPro" id="IPR016032">
    <property type="entry name" value="Sig_transdc_resp-reg_C-effctor"/>
</dbReference>
<dbReference type="KEGG" id="ccam:M5D45_21350"/>
<dbReference type="PROSITE" id="PS50043">
    <property type="entry name" value="HTH_LUXR_2"/>
    <property type="match status" value="1"/>
</dbReference>
<keyword evidence="3" id="KW-0804">Transcription</keyword>
<evidence type="ECO:0000256" key="3">
    <source>
        <dbReference type="ARBA" id="ARBA00023163"/>
    </source>
</evidence>
<name>A0AAE9I4R7_9BURK</name>
<evidence type="ECO:0000313" key="6">
    <source>
        <dbReference type="Proteomes" id="UP001056132"/>
    </source>
</evidence>
<keyword evidence="2" id="KW-0238">DNA-binding</keyword>
<dbReference type="PANTHER" id="PTHR44688:SF16">
    <property type="entry name" value="DNA-BINDING TRANSCRIPTIONAL ACTIVATOR DEVR_DOSR"/>
    <property type="match status" value="1"/>
</dbReference>
<dbReference type="InterPro" id="IPR036388">
    <property type="entry name" value="WH-like_DNA-bd_sf"/>
</dbReference>
<dbReference type="PANTHER" id="PTHR44688">
    <property type="entry name" value="DNA-BINDING TRANSCRIPTIONAL ACTIVATOR DEVR_DOSR"/>
    <property type="match status" value="1"/>
</dbReference>
<proteinExistence type="predicted"/>
<dbReference type="InterPro" id="IPR011990">
    <property type="entry name" value="TPR-like_helical_dom_sf"/>
</dbReference>
<dbReference type="Pfam" id="PF00196">
    <property type="entry name" value="GerE"/>
    <property type="match status" value="1"/>
</dbReference>
<evidence type="ECO:0000313" key="5">
    <source>
        <dbReference type="EMBL" id="URF07728.1"/>
    </source>
</evidence>
<dbReference type="RefSeq" id="WP_250025868.1">
    <property type="nucleotide sequence ID" value="NZ_CP097331.1"/>
</dbReference>
<dbReference type="Gene3D" id="1.10.10.10">
    <property type="entry name" value="Winged helix-like DNA-binding domain superfamily/Winged helix DNA-binding domain"/>
    <property type="match status" value="1"/>
</dbReference>
<dbReference type="Pfam" id="PF25873">
    <property type="entry name" value="WHD_MalT"/>
    <property type="match status" value="1"/>
</dbReference>
<evidence type="ECO:0000256" key="2">
    <source>
        <dbReference type="ARBA" id="ARBA00023125"/>
    </source>
</evidence>
<dbReference type="Gene3D" id="3.40.50.300">
    <property type="entry name" value="P-loop containing nucleotide triphosphate hydrolases"/>
    <property type="match status" value="1"/>
</dbReference>
<dbReference type="SUPFAM" id="SSF46894">
    <property type="entry name" value="C-terminal effector domain of the bipartite response regulators"/>
    <property type="match status" value="1"/>
</dbReference>
<dbReference type="CDD" id="cd06170">
    <property type="entry name" value="LuxR_C_like"/>
    <property type="match status" value="1"/>
</dbReference>
<keyword evidence="1" id="KW-0805">Transcription regulation</keyword>
<sequence>MVASPCILPKIVPPRPASDAISRERLIGRLQAASDRKLVLLTGGAGFGKTTLMAQWRQRLDRAGARVAWLTLAMQDGALPTFRGILAGALGHAGLAIEAGEGGGEALIASLLEVLARTPADVYLMIDDFHHVQDPATLALVQALIDAILPGLHLVIASRTVPALRLGRLRAMEEFVEIDGAELTFDFDETAAFLTARAGVPANAEVARQVHEITEGWPVGVRLAGRTRDAACDSPGDVPARMGAGDNGNLEAYLSEEVIDELPACLLDFMLHVSVLRSFQADLAAFVTSRDDAATLIDEILGRHVFLRRVDRRDDQAWYRFHPMFAAYLDKRRGRAGIDPKPLHRRAALWFVQQGRFADAMRSAALCDDLELATQLVDGGLPPAHSLAHLGVVARWTESVGGHRMAAHPRLLRMGAWAAALTARMDLAERWLTRLETTADADGLAEDPVELRHRLLLRAVLATHGDDEPAAQAALRGLESIPAPSLPGGLEDIELAVRLHWLSAQGHHLAARCLYSAPAARATRTGRGELALVAAAAAANVAMREGNALEAERIGATALRRARTIHGSGALCATLCAGVVAQAWFELDRLDEAYAALAACRMRLRGASAELKVGAARVFGRIQALREPPQDALAYFTRAEAHFRATGMDRGVVAMVAEQQRLVLSYGDRRHAQALQAVLDGYAARHPGDGIHDVEIGAAAALSRARLALAQDAPQEALSALETLRRFAAARGCERLQAVADLLQARALEALGRSAQAQGCAQSAVATCYRLGLHRTLIEEGAGLHPMLVRAAAHGGAALVEHVRARLGEAGSAPALAVAAVPTLASLPQAPAAPVRTIAATPGLTRREQEVLALLEQSMSNKRIALTLNISVQTVKWNLKKIFVKLQVTSRYEAIVAARKLATCEQ</sequence>
<dbReference type="AlphaFoldDB" id="A0AAE9I4R7"/>
<dbReference type="EMBL" id="CP097331">
    <property type="protein sequence ID" value="URF07728.1"/>
    <property type="molecule type" value="Genomic_DNA"/>
</dbReference>